<comment type="subcellular location">
    <subcellularLocation>
        <location evidence="1">Nucleus</location>
    </subcellularLocation>
</comment>
<dbReference type="GO" id="GO:0003700">
    <property type="term" value="F:DNA-binding transcription factor activity"/>
    <property type="evidence" value="ECO:0000318"/>
    <property type="project" value="GO_Central"/>
</dbReference>
<dbReference type="Gramene" id="KCW88189">
    <property type="protein sequence ID" value="KCW88189"/>
    <property type="gene ID" value="EUGRSUZ_A00580"/>
</dbReference>
<keyword evidence="7" id="KW-0539">Nucleus</keyword>
<dbReference type="GO" id="GO:0080084">
    <property type="term" value="F:5S rDNA binding"/>
    <property type="evidence" value="ECO:0000318"/>
    <property type="project" value="GO_Central"/>
</dbReference>
<organism evidence="10">
    <name type="scientific">Eucalyptus grandis</name>
    <name type="common">Flooded gum</name>
    <dbReference type="NCBI Taxonomy" id="71139"/>
    <lineage>
        <taxon>Eukaryota</taxon>
        <taxon>Viridiplantae</taxon>
        <taxon>Streptophyta</taxon>
        <taxon>Embryophyta</taxon>
        <taxon>Tracheophyta</taxon>
        <taxon>Spermatophyta</taxon>
        <taxon>Magnoliopsida</taxon>
        <taxon>eudicotyledons</taxon>
        <taxon>Gunneridae</taxon>
        <taxon>Pentapetalae</taxon>
        <taxon>rosids</taxon>
        <taxon>malvids</taxon>
        <taxon>Myrtales</taxon>
        <taxon>Myrtaceae</taxon>
        <taxon>Myrtoideae</taxon>
        <taxon>Eucalypteae</taxon>
        <taxon>Eucalyptus</taxon>
    </lineage>
</organism>
<evidence type="ECO:0000256" key="4">
    <source>
        <dbReference type="ARBA" id="ARBA00022833"/>
    </source>
</evidence>
<dbReference type="SUPFAM" id="SSF57667">
    <property type="entry name" value="beta-beta-alpha zinc fingers"/>
    <property type="match status" value="2"/>
</dbReference>
<dbReference type="PROSITE" id="PS50157">
    <property type="entry name" value="ZINC_FINGER_C2H2_2"/>
    <property type="match status" value="3"/>
</dbReference>
<dbReference type="PANTHER" id="PTHR46179:SF13">
    <property type="entry name" value="C2H2-TYPE DOMAIN-CONTAINING PROTEIN"/>
    <property type="match status" value="1"/>
</dbReference>
<keyword evidence="2" id="KW-0479">Metal-binding</keyword>
<evidence type="ECO:0000313" key="10">
    <source>
        <dbReference type="EMBL" id="KCW88189.1"/>
    </source>
</evidence>
<evidence type="ECO:0000256" key="3">
    <source>
        <dbReference type="ARBA" id="ARBA00022771"/>
    </source>
</evidence>
<dbReference type="InParanoid" id="A0A059DCH4"/>
<accession>A0A059DCH4</accession>
<feature type="domain" description="C2H2-type" evidence="9">
    <location>
        <begin position="59"/>
        <end position="86"/>
    </location>
</feature>
<feature type="domain" description="C2H2-type" evidence="9">
    <location>
        <begin position="116"/>
        <end position="146"/>
    </location>
</feature>
<dbReference type="Pfam" id="PF00096">
    <property type="entry name" value="zf-C2H2"/>
    <property type="match status" value="3"/>
</dbReference>
<dbReference type="AlphaFoldDB" id="A0A059DCH4"/>
<keyword evidence="5" id="KW-0805">Transcription regulation</keyword>
<name>A0A059DCH4_EUCGR</name>
<protein>
    <recommendedName>
        <fullName evidence="9">C2H2-type domain-containing protein</fullName>
    </recommendedName>
</protein>
<evidence type="ECO:0000256" key="5">
    <source>
        <dbReference type="ARBA" id="ARBA00023015"/>
    </source>
</evidence>
<gene>
    <name evidence="10" type="ORF">EUGRSUZ_A00580</name>
</gene>
<dbReference type="GO" id="GO:0006357">
    <property type="term" value="P:regulation of transcription by RNA polymerase II"/>
    <property type="evidence" value="ECO:0000318"/>
    <property type="project" value="GO_Central"/>
</dbReference>
<dbReference type="Gene3D" id="3.30.160.60">
    <property type="entry name" value="Classic Zinc Finger"/>
    <property type="match status" value="4"/>
</dbReference>
<keyword evidence="6" id="KW-0804">Transcription</keyword>
<evidence type="ECO:0000256" key="8">
    <source>
        <dbReference type="PROSITE-ProRule" id="PRU00042"/>
    </source>
</evidence>
<evidence type="ECO:0000256" key="2">
    <source>
        <dbReference type="ARBA" id="ARBA00022723"/>
    </source>
</evidence>
<dbReference type="GO" id="GO:0005634">
    <property type="term" value="C:nucleus"/>
    <property type="evidence" value="ECO:0000318"/>
    <property type="project" value="GO_Central"/>
</dbReference>
<dbReference type="InterPro" id="IPR013087">
    <property type="entry name" value="Znf_C2H2_type"/>
</dbReference>
<dbReference type="EMBL" id="KK198753">
    <property type="protein sequence ID" value="KCW88189.1"/>
    <property type="molecule type" value="Genomic_DNA"/>
</dbReference>
<feature type="domain" description="C2H2-type" evidence="9">
    <location>
        <begin position="87"/>
        <end position="114"/>
    </location>
</feature>
<dbReference type="InterPro" id="IPR051061">
    <property type="entry name" value="Zinc_finger_trans_reg"/>
</dbReference>
<evidence type="ECO:0000256" key="7">
    <source>
        <dbReference type="ARBA" id="ARBA00023242"/>
    </source>
</evidence>
<dbReference type="GO" id="GO:0005730">
    <property type="term" value="C:nucleolus"/>
    <property type="evidence" value="ECO:0000318"/>
    <property type="project" value="GO_Central"/>
</dbReference>
<dbReference type="PROSITE" id="PS00028">
    <property type="entry name" value="ZINC_FINGER_C2H2_1"/>
    <property type="match status" value="3"/>
</dbReference>
<proteinExistence type="predicted"/>
<evidence type="ECO:0000259" key="9">
    <source>
        <dbReference type="PROSITE" id="PS50157"/>
    </source>
</evidence>
<dbReference type="STRING" id="71139.A0A059DCH4"/>
<evidence type="ECO:0000256" key="6">
    <source>
        <dbReference type="ARBA" id="ARBA00023163"/>
    </source>
</evidence>
<sequence>MQSRPLTRAEMRICFCAYIKKTRPKKSLITSHIQSHHQDEAEAAMAQGVEVKEGAKANNTCEECGATFKKPAYLRQHMQGHSLERPFKCSIEDCPTSYRRKDHLAHHFLQHKGKIFSCPVEGCNKSFAYQWNMKRHVSEIHNDALPSTPGEFKSLKQHVGPEVGRGKVFKFASQLQNHEDSHGKSLIYEGVLCMKYFSNVDYLKEHVRSAHQLINCDICGTKQLRKNIQQHLRTHEKKNPADSEAFRCVEGCLHIFSIHLKAIHLEVRPFKFWLLWVQGDYEELDEKFRSRARGGRKRKCLTIESLLQKRVTLPGWVEKC</sequence>
<dbReference type="PANTHER" id="PTHR46179">
    <property type="entry name" value="ZINC FINGER PROTEIN"/>
    <property type="match status" value="1"/>
</dbReference>
<keyword evidence="3 8" id="KW-0863">Zinc-finger</keyword>
<dbReference type="OMA" id="HEDSHEW"/>
<evidence type="ECO:0000256" key="1">
    <source>
        <dbReference type="ARBA" id="ARBA00004123"/>
    </source>
</evidence>
<dbReference type="FunCoup" id="A0A059DCH4">
    <property type="interactions" value="1953"/>
</dbReference>
<dbReference type="SMART" id="SM00355">
    <property type="entry name" value="ZnF_C2H2"/>
    <property type="match status" value="5"/>
</dbReference>
<keyword evidence="4" id="KW-0862">Zinc</keyword>
<dbReference type="InterPro" id="IPR036236">
    <property type="entry name" value="Znf_C2H2_sf"/>
</dbReference>
<dbReference type="GO" id="GO:0008270">
    <property type="term" value="F:zinc ion binding"/>
    <property type="evidence" value="ECO:0007669"/>
    <property type="project" value="UniProtKB-KW"/>
</dbReference>
<reference evidence="10" key="1">
    <citation type="submission" date="2013-07" db="EMBL/GenBank/DDBJ databases">
        <title>The genome of Eucalyptus grandis.</title>
        <authorList>
            <person name="Schmutz J."/>
            <person name="Hayes R."/>
            <person name="Myburg A."/>
            <person name="Tuskan G."/>
            <person name="Grattapaglia D."/>
            <person name="Rokhsar D.S."/>
        </authorList>
    </citation>
    <scope>NUCLEOTIDE SEQUENCE</scope>
    <source>
        <tissue evidence="10">Leaf extractions</tissue>
    </source>
</reference>